<dbReference type="EMBL" id="CAJVQB010167662">
    <property type="protein sequence ID" value="CAG8857143.1"/>
    <property type="molecule type" value="Genomic_DNA"/>
</dbReference>
<proteinExistence type="predicted"/>
<evidence type="ECO:0000313" key="1">
    <source>
        <dbReference type="EMBL" id="CAG8857143.1"/>
    </source>
</evidence>
<organism evidence="1 2">
    <name type="scientific">Gigaspora margarita</name>
    <dbReference type="NCBI Taxonomy" id="4874"/>
    <lineage>
        <taxon>Eukaryota</taxon>
        <taxon>Fungi</taxon>
        <taxon>Fungi incertae sedis</taxon>
        <taxon>Mucoromycota</taxon>
        <taxon>Glomeromycotina</taxon>
        <taxon>Glomeromycetes</taxon>
        <taxon>Diversisporales</taxon>
        <taxon>Gigasporaceae</taxon>
        <taxon>Gigaspora</taxon>
    </lineage>
</organism>
<evidence type="ECO:0000313" key="2">
    <source>
        <dbReference type="Proteomes" id="UP000789901"/>
    </source>
</evidence>
<dbReference type="Proteomes" id="UP000789901">
    <property type="component" value="Unassembled WGS sequence"/>
</dbReference>
<keyword evidence="2" id="KW-1185">Reference proteome</keyword>
<name>A0ABN7XS08_GIGMA</name>
<feature type="non-terminal residue" evidence="1">
    <location>
        <position position="1"/>
    </location>
</feature>
<accession>A0ABN7XS08</accession>
<protein>
    <submittedName>
        <fullName evidence="1">12986_t:CDS:1</fullName>
    </submittedName>
</protein>
<sequence>EEMYHNGQLNDEKLTNQTENYVMAIKLRNRRPKMTPTMKKCTITEDSNDEYPRRKAEKV</sequence>
<reference evidence="1 2" key="1">
    <citation type="submission" date="2021-06" db="EMBL/GenBank/DDBJ databases">
        <authorList>
            <person name="Kallberg Y."/>
            <person name="Tangrot J."/>
            <person name="Rosling A."/>
        </authorList>
    </citation>
    <scope>NUCLEOTIDE SEQUENCE [LARGE SCALE GENOMIC DNA]</scope>
    <source>
        <strain evidence="1 2">120-4 pot B 10/14</strain>
    </source>
</reference>
<comment type="caution">
    <text evidence="1">The sequence shown here is derived from an EMBL/GenBank/DDBJ whole genome shotgun (WGS) entry which is preliminary data.</text>
</comment>
<feature type="non-terminal residue" evidence="1">
    <location>
        <position position="59"/>
    </location>
</feature>
<gene>
    <name evidence="1" type="ORF">GMARGA_LOCUS45964</name>
</gene>